<comment type="caution">
    <text evidence="2">The sequence shown here is derived from an EMBL/GenBank/DDBJ whole genome shotgun (WGS) entry which is preliminary data.</text>
</comment>
<dbReference type="EMBL" id="JBBWUH010000001">
    <property type="protein sequence ID" value="KAK8177290.1"/>
    <property type="molecule type" value="Genomic_DNA"/>
</dbReference>
<reference evidence="2 3" key="1">
    <citation type="journal article" date="2022" name="G3 (Bethesda)">
        <title>Enemy or ally: a genomic approach to elucidate the lifestyle of Phyllosticta citrichinaensis.</title>
        <authorList>
            <person name="Buijs V.A."/>
            <person name="Groenewald J.Z."/>
            <person name="Haridas S."/>
            <person name="LaButti K.M."/>
            <person name="Lipzen A."/>
            <person name="Martin F.M."/>
            <person name="Barry K."/>
            <person name="Grigoriev I.V."/>
            <person name="Crous P.W."/>
            <person name="Seidl M.F."/>
        </authorList>
    </citation>
    <scope>NUCLEOTIDE SEQUENCE [LARGE SCALE GENOMIC DNA]</scope>
    <source>
        <strain evidence="2 3">CBS 129764</strain>
    </source>
</reference>
<protein>
    <submittedName>
        <fullName evidence="2">Uncharacterized protein</fullName>
    </submittedName>
</protein>
<evidence type="ECO:0000256" key="1">
    <source>
        <dbReference type="SAM" id="MobiDB-lite"/>
    </source>
</evidence>
<feature type="region of interest" description="Disordered" evidence="1">
    <location>
        <begin position="293"/>
        <end position="313"/>
    </location>
</feature>
<dbReference type="Proteomes" id="UP001456524">
    <property type="component" value="Unassembled WGS sequence"/>
</dbReference>
<proteinExistence type="predicted"/>
<sequence length="390" mass="42621">MPGARENFGHCTFEEAPSRVPDDDPCTTLAVPPANPLRAGPARRKSLVLLGWPKAERNEVCVGPTLLLPIGEPTTALGNGRDRKSALLVLSSFSGWSACSLGREEARKEMGEGMRRGPAWIWLFGQRVVAGAFVHAFSWGVQRSLLAPHPRARPLMHVCSHAPLAGCLVRCRSALDKNRLRSLGVWSFAKRARAATPCVRLTGWSVASTGGVDEQKRAERRERPNSEEITKVEEKRATVAPAAVQQGILHSPFRLPRLVSSATRLHLPSLRGETHSEHQPLWLAHTFSRRLPSPSFQSRKMPQTQAQPRNCRRRRPVEGGCVASAGKFTAIATFDVVENCRNAVVWVGQATASQSSDGELPGTVTSAVSQRPSSRVLWLAGCLSVVVVRW</sequence>
<keyword evidence="3" id="KW-1185">Reference proteome</keyword>
<accession>A0ABR1Y6B3</accession>
<gene>
    <name evidence="2" type="ORF">IWX90DRAFT_13401</name>
</gene>
<evidence type="ECO:0000313" key="3">
    <source>
        <dbReference type="Proteomes" id="UP001456524"/>
    </source>
</evidence>
<feature type="compositionally biased region" description="Polar residues" evidence="1">
    <location>
        <begin position="294"/>
        <end position="308"/>
    </location>
</feature>
<name>A0ABR1Y6B3_9PEZI</name>
<feature type="region of interest" description="Disordered" evidence="1">
    <location>
        <begin position="1"/>
        <end position="23"/>
    </location>
</feature>
<evidence type="ECO:0000313" key="2">
    <source>
        <dbReference type="EMBL" id="KAK8177290.1"/>
    </source>
</evidence>
<feature type="compositionally biased region" description="Basic and acidic residues" evidence="1">
    <location>
        <begin position="12"/>
        <end position="22"/>
    </location>
</feature>
<organism evidence="2 3">
    <name type="scientific">Phyllosticta citrichinensis</name>
    <dbReference type="NCBI Taxonomy" id="1130410"/>
    <lineage>
        <taxon>Eukaryota</taxon>
        <taxon>Fungi</taxon>
        <taxon>Dikarya</taxon>
        <taxon>Ascomycota</taxon>
        <taxon>Pezizomycotina</taxon>
        <taxon>Dothideomycetes</taxon>
        <taxon>Dothideomycetes incertae sedis</taxon>
        <taxon>Botryosphaeriales</taxon>
        <taxon>Phyllostictaceae</taxon>
        <taxon>Phyllosticta</taxon>
    </lineage>
</organism>